<dbReference type="EMBL" id="CM046391">
    <property type="protein sequence ID" value="KAI8559409.1"/>
    <property type="molecule type" value="Genomic_DNA"/>
</dbReference>
<comment type="caution">
    <text evidence="1">The sequence shown here is derived from an EMBL/GenBank/DDBJ whole genome shotgun (WGS) entry which is preliminary data.</text>
</comment>
<keyword evidence="2" id="KW-1185">Reference proteome</keyword>
<organism evidence="1 2">
    <name type="scientific">Rhododendron molle</name>
    <name type="common">Chinese azalea</name>
    <name type="synonym">Azalea mollis</name>
    <dbReference type="NCBI Taxonomy" id="49168"/>
    <lineage>
        <taxon>Eukaryota</taxon>
        <taxon>Viridiplantae</taxon>
        <taxon>Streptophyta</taxon>
        <taxon>Embryophyta</taxon>
        <taxon>Tracheophyta</taxon>
        <taxon>Spermatophyta</taxon>
        <taxon>Magnoliopsida</taxon>
        <taxon>eudicotyledons</taxon>
        <taxon>Gunneridae</taxon>
        <taxon>Pentapetalae</taxon>
        <taxon>asterids</taxon>
        <taxon>Ericales</taxon>
        <taxon>Ericaceae</taxon>
        <taxon>Ericoideae</taxon>
        <taxon>Rhodoreae</taxon>
        <taxon>Rhododendron</taxon>
    </lineage>
</organism>
<protein>
    <submittedName>
        <fullName evidence="1">Uncharacterized protein</fullName>
    </submittedName>
</protein>
<dbReference type="Proteomes" id="UP001062846">
    <property type="component" value="Chromosome 4"/>
</dbReference>
<name>A0ACC0P2H1_RHOML</name>
<sequence length="95" mass="10328">MTSSDDPTKTASRTSPEPTAPVRNVENQTQASGFGAPGILGRWRTQDQQKIRSLALRGLGLLFSFLAFIIMATRGGKRAGLDGLKRITGQIWVKK</sequence>
<proteinExistence type="predicted"/>
<accession>A0ACC0P2H1</accession>
<evidence type="ECO:0000313" key="1">
    <source>
        <dbReference type="EMBL" id="KAI8559409.1"/>
    </source>
</evidence>
<evidence type="ECO:0000313" key="2">
    <source>
        <dbReference type="Proteomes" id="UP001062846"/>
    </source>
</evidence>
<reference evidence="1" key="1">
    <citation type="submission" date="2022-02" db="EMBL/GenBank/DDBJ databases">
        <title>Plant Genome Project.</title>
        <authorList>
            <person name="Zhang R.-G."/>
        </authorList>
    </citation>
    <scope>NUCLEOTIDE SEQUENCE</scope>
    <source>
        <strain evidence="1">AT1</strain>
    </source>
</reference>
<gene>
    <name evidence="1" type="ORF">RHMOL_Rhmol04G0171400</name>
</gene>